<organism evidence="10 11">
    <name type="scientific">Paracoccus mangrovi</name>
    <dbReference type="NCBI Taxonomy" id="1715645"/>
    <lineage>
        <taxon>Bacteria</taxon>
        <taxon>Pseudomonadati</taxon>
        <taxon>Pseudomonadota</taxon>
        <taxon>Alphaproteobacteria</taxon>
        <taxon>Rhodobacterales</taxon>
        <taxon>Paracoccaceae</taxon>
        <taxon>Paracoccus</taxon>
    </lineage>
</organism>
<evidence type="ECO:0000256" key="8">
    <source>
        <dbReference type="ARBA" id="ARBA00025174"/>
    </source>
</evidence>
<evidence type="ECO:0000256" key="9">
    <source>
        <dbReference type="RuleBase" id="RU000587"/>
    </source>
</evidence>
<comment type="catalytic activity">
    <reaction evidence="1 9">
        <text>[(1-&gt;4)-alpha-D-glucosyl](n) + phosphate = [(1-&gt;4)-alpha-D-glucosyl](n-1) + alpha-D-glucose 1-phosphate</text>
        <dbReference type="Rhea" id="RHEA:41732"/>
        <dbReference type="Rhea" id="RHEA-COMP:9584"/>
        <dbReference type="Rhea" id="RHEA-COMP:9586"/>
        <dbReference type="ChEBI" id="CHEBI:15444"/>
        <dbReference type="ChEBI" id="CHEBI:43474"/>
        <dbReference type="ChEBI" id="CHEBI:58601"/>
        <dbReference type="EC" id="2.4.1.1"/>
    </reaction>
</comment>
<dbReference type="InterPro" id="IPR035090">
    <property type="entry name" value="Pyridoxal_P_attach_site"/>
</dbReference>
<dbReference type="PROSITE" id="PS00102">
    <property type="entry name" value="PHOSPHORYLASE"/>
    <property type="match status" value="1"/>
</dbReference>
<dbReference type="PANTHER" id="PTHR11468">
    <property type="entry name" value="GLYCOGEN PHOSPHORYLASE"/>
    <property type="match status" value="1"/>
</dbReference>
<keyword evidence="5 9" id="KW-0808">Transferase</keyword>
<accession>A0ABV7QZS6</accession>
<dbReference type="Pfam" id="PF00343">
    <property type="entry name" value="Phosphorylase"/>
    <property type="match status" value="1"/>
</dbReference>
<dbReference type="NCBIfam" id="TIGR02093">
    <property type="entry name" value="P_ylase"/>
    <property type="match status" value="1"/>
</dbReference>
<evidence type="ECO:0000256" key="5">
    <source>
        <dbReference type="ARBA" id="ARBA00022679"/>
    </source>
</evidence>
<evidence type="ECO:0000256" key="1">
    <source>
        <dbReference type="ARBA" id="ARBA00001275"/>
    </source>
</evidence>
<evidence type="ECO:0000256" key="3">
    <source>
        <dbReference type="ARBA" id="ARBA00006047"/>
    </source>
</evidence>
<keyword evidence="4 9" id="KW-0328">Glycosyltransferase</keyword>
<dbReference type="InterPro" id="IPR000811">
    <property type="entry name" value="Glyco_trans_35"/>
</dbReference>
<dbReference type="Gene3D" id="3.40.50.2000">
    <property type="entry name" value="Glycogen Phosphorylase B"/>
    <property type="match status" value="2"/>
</dbReference>
<keyword evidence="7 9" id="KW-0119">Carbohydrate metabolism</keyword>
<dbReference type="SUPFAM" id="SSF53756">
    <property type="entry name" value="UDP-Glycosyltransferase/glycogen phosphorylase"/>
    <property type="match status" value="1"/>
</dbReference>
<evidence type="ECO:0000256" key="4">
    <source>
        <dbReference type="ARBA" id="ARBA00022676"/>
    </source>
</evidence>
<comment type="similarity">
    <text evidence="3 9">Belongs to the glycogen phosphorylase family.</text>
</comment>
<comment type="function">
    <text evidence="8">Phosphorylase is an important allosteric enzyme in carbohydrate metabolism. Enzymes from different sources differ in their regulatory mechanisms and in their natural substrates. However, all known phosphorylases share catalytic and structural properties.</text>
</comment>
<proteinExistence type="inferred from homology"/>
<gene>
    <name evidence="10" type="ORF">ACFOMH_00160</name>
</gene>
<keyword evidence="11" id="KW-1185">Reference proteome</keyword>
<dbReference type="InterPro" id="IPR011833">
    <property type="entry name" value="Glycg_phsphrylas"/>
</dbReference>
<comment type="function">
    <text evidence="9">Allosteric enzyme that catalyzes the rate-limiting step in glycogen catabolism, the phosphorolytic cleavage of glycogen to produce glucose-1-phosphate, and plays a central role in maintaining cellular and organismal glucose homeostasis.</text>
</comment>
<evidence type="ECO:0000313" key="10">
    <source>
        <dbReference type="EMBL" id="MFC3526566.1"/>
    </source>
</evidence>
<dbReference type="EMBL" id="JBHRXJ010000001">
    <property type="protein sequence ID" value="MFC3526566.1"/>
    <property type="molecule type" value="Genomic_DNA"/>
</dbReference>
<dbReference type="PANTHER" id="PTHR11468:SF3">
    <property type="entry name" value="GLYCOGEN PHOSPHORYLASE, LIVER FORM"/>
    <property type="match status" value="1"/>
</dbReference>
<dbReference type="GO" id="GO:0004645">
    <property type="term" value="F:1,4-alpha-oligoglucan phosphorylase activity"/>
    <property type="evidence" value="ECO:0007669"/>
    <property type="project" value="UniProtKB-EC"/>
</dbReference>
<protein>
    <recommendedName>
        <fullName evidence="9">Alpha-1,4 glucan phosphorylase</fullName>
        <ecNumber evidence="9">2.4.1.1</ecNumber>
    </recommendedName>
</protein>
<comment type="cofactor">
    <cofactor evidence="2 9">
        <name>pyridoxal 5'-phosphate</name>
        <dbReference type="ChEBI" id="CHEBI:597326"/>
    </cofactor>
</comment>
<dbReference type="RefSeq" id="WP_377741833.1">
    <property type="nucleotide sequence ID" value="NZ_JBHRXJ010000001.1"/>
</dbReference>
<evidence type="ECO:0000256" key="2">
    <source>
        <dbReference type="ARBA" id="ARBA00001933"/>
    </source>
</evidence>
<evidence type="ECO:0000256" key="6">
    <source>
        <dbReference type="ARBA" id="ARBA00022898"/>
    </source>
</evidence>
<evidence type="ECO:0000256" key="7">
    <source>
        <dbReference type="ARBA" id="ARBA00023277"/>
    </source>
</evidence>
<dbReference type="EC" id="2.4.1.1" evidence="9"/>
<reference evidence="11" key="1">
    <citation type="journal article" date="2019" name="Int. J. Syst. Evol. Microbiol.">
        <title>The Global Catalogue of Microorganisms (GCM) 10K type strain sequencing project: providing services to taxonomists for standard genome sequencing and annotation.</title>
        <authorList>
            <consortium name="The Broad Institute Genomics Platform"/>
            <consortium name="The Broad Institute Genome Sequencing Center for Infectious Disease"/>
            <person name="Wu L."/>
            <person name="Ma J."/>
        </authorList>
    </citation>
    <scope>NUCLEOTIDE SEQUENCE [LARGE SCALE GENOMIC DNA]</scope>
    <source>
        <strain evidence="11">KCTC 42899</strain>
    </source>
</reference>
<sequence>MARDDMPKTDFRDAILWHLTYTLGKDPDHAQIFDWRMALSYAVRDRIVDRWMAATRETYRADAKRVYYLSMEFLIGRLLEDNIVNLEMQDQARAAIESFGLDYRAVLLDEPDAALGNGGLGRLAACFMESLATLGCPAYGYGIRYEHGLFRQSFVEGRQHEAPEDWLKQPYAWEFERPEAAFTLGFGGRVVSRDGKSVWEPETFVQSEAFDTPVIGWKGRWANTLRLWAGRAVNPFDLERFNAGDFAAAAEGEALARTISRVLYPEDSTEKGKRLRLTQEYFFTAASVRDIVRRFETDHKDLRLLPQKVAIQMNDTHPAIAGPELVRILHDERGLPFEEALHITQGCVNYTNHTLLPEALESWGEDLFASLLPRHLQLIDRIDDAHAKAYPARRVAARSDGRVKMGELSFIMSNRVNGVAALHTGLMKTTVFKDLNALHPDRIVNETNGVTPRRWVHSCNPRLSALITDTIGDGWIGDLEQLVGLEPHIDNPDWLSRFAQVKADNKADLCDWVAREHDLMLNPDAIFDVQIKRIHEYKRQHLNILEAIALWQEIRDNPGAGWTPRVKIFGGKAAPGYFFAKDIIRLINDVAAVINADAATNELLQVIYLPNYNVTMAERLIPAADLSEQVSTAGKEASGTGNMKFALNGALTIGTLDGANVEIRERVGADNFFLFGMTVDEAEARRNVQNHAAAAIAADPRLGRAVAAIRSGVFSAGEPDRYAGIVDNLTGADYFLVASDFTDYWRAQREVDRAYLDRNNWARMAALNVARSGWFSSDRTIRGYMADVWHAKSLLGQE</sequence>
<dbReference type="Proteomes" id="UP001595721">
    <property type="component" value="Unassembled WGS sequence"/>
</dbReference>
<keyword evidence="6 9" id="KW-0663">Pyridoxal phosphate</keyword>
<evidence type="ECO:0000313" key="11">
    <source>
        <dbReference type="Proteomes" id="UP001595721"/>
    </source>
</evidence>
<name>A0ABV7QZS6_9RHOB</name>
<dbReference type="CDD" id="cd04300">
    <property type="entry name" value="GT35_Glycogen_Phosphorylase"/>
    <property type="match status" value="1"/>
</dbReference>
<dbReference type="PIRSF" id="PIRSF000460">
    <property type="entry name" value="Pprylas_GlgP"/>
    <property type="match status" value="1"/>
</dbReference>
<comment type="caution">
    <text evidence="10">The sequence shown here is derived from an EMBL/GenBank/DDBJ whole genome shotgun (WGS) entry which is preliminary data.</text>
</comment>